<dbReference type="EMBL" id="JXJN01018792">
    <property type="status" value="NOT_ANNOTATED_CDS"/>
    <property type="molecule type" value="Genomic_DNA"/>
</dbReference>
<organism evidence="3 4">
    <name type="scientific">Glossina palpalis gambiensis</name>
    <dbReference type="NCBI Taxonomy" id="67801"/>
    <lineage>
        <taxon>Eukaryota</taxon>
        <taxon>Metazoa</taxon>
        <taxon>Ecdysozoa</taxon>
        <taxon>Arthropoda</taxon>
        <taxon>Hexapoda</taxon>
        <taxon>Insecta</taxon>
        <taxon>Pterygota</taxon>
        <taxon>Neoptera</taxon>
        <taxon>Endopterygota</taxon>
        <taxon>Diptera</taxon>
        <taxon>Brachycera</taxon>
        <taxon>Muscomorpha</taxon>
        <taxon>Hippoboscoidea</taxon>
        <taxon>Glossinidae</taxon>
        <taxon>Glossina</taxon>
    </lineage>
</organism>
<protein>
    <recommendedName>
        <fullName evidence="2">CUE domain-containing protein</fullName>
    </recommendedName>
</protein>
<dbReference type="PANTHER" id="PTHR21494">
    <property type="entry name" value="ACTIVATING SIGNAL COINTEGRATOR 1 COMPLEX SUBUNIT 2 ASC-1 COMPLEX SUBUNIT P100"/>
    <property type="match status" value="1"/>
</dbReference>
<accession>A0A1B0BQU8</accession>
<reference evidence="3" key="2">
    <citation type="submission" date="2020-05" db="UniProtKB">
        <authorList>
            <consortium name="EnsemblMetazoa"/>
        </authorList>
    </citation>
    <scope>IDENTIFICATION</scope>
    <source>
        <strain evidence="3">IAEA</strain>
    </source>
</reference>
<dbReference type="STRING" id="67801.A0A1B0BQU8"/>
<dbReference type="EnsemblMetazoa" id="GPPI037726-RA">
    <property type="protein sequence ID" value="GPPI037726-PA"/>
    <property type="gene ID" value="GPPI037726"/>
</dbReference>
<feature type="compositionally biased region" description="Basic residues" evidence="1">
    <location>
        <begin position="749"/>
        <end position="761"/>
    </location>
</feature>
<feature type="region of interest" description="Disordered" evidence="1">
    <location>
        <begin position="619"/>
        <end position="640"/>
    </location>
</feature>
<keyword evidence="4" id="KW-1185">Reference proteome</keyword>
<dbReference type="GO" id="GO:0006355">
    <property type="term" value="P:regulation of DNA-templated transcription"/>
    <property type="evidence" value="ECO:0007669"/>
    <property type="project" value="TreeGrafter"/>
</dbReference>
<dbReference type="PROSITE" id="PS51140">
    <property type="entry name" value="CUE"/>
    <property type="match status" value="1"/>
</dbReference>
<feature type="compositionally biased region" description="Basic and acidic residues" evidence="1">
    <location>
        <begin position="705"/>
        <end position="717"/>
    </location>
</feature>
<feature type="domain" description="CUE" evidence="2">
    <location>
        <begin position="503"/>
        <end position="545"/>
    </location>
</feature>
<feature type="compositionally biased region" description="Basic and acidic residues" evidence="1">
    <location>
        <begin position="671"/>
        <end position="680"/>
    </location>
</feature>
<proteinExistence type="predicted"/>
<reference evidence="4" key="1">
    <citation type="submission" date="2015-01" db="EMBL/GenBank/DDBJ databases">
        <authorList>
            <person name="Aksoy S."/>
            <person name="Warren W."/>
            <person name="Wilson R.K."/>
        </authorList>
    </citation>
    <scope>NUCLEOTIDE SEQUENCE [LARGE SCALE GENOMIC DNA]</scope>
    <source>
        <strain evidence="4">IAEA</strain>
    </source>
</reference>
<dbReference type="InterPro" id="IPR052586">
    <property type="entry name" value="ASCC2"/>
</dbReference>
<dbReference type="Gene3D" id="1.10.8.10">
    <property type="entry name" value="DNA helicase RuvA subunit, C-terminal domain"/>
    <property type="match status" value="1"/>
</dbReference>
<name>A0A1B0BQU8_9MUSC</name>
<dbReference type="InterPro" id="IPR009060">
    <property type="entry name" value="UBA-like_sf"/>
</dbReference>
<dbReference type="InterPro" id="IPR003892">
    <property type="entry name" value="CUE"/>
</dbReference>
<dbReference type="PANTHER" id="PTHR21494:SF0">
    <property type="entry name" value="ACTIVATING SIGNAL COINTEGRATOR 1 COMPLEX SUBUNIT 2"/>
    <property type="match status" value="1"/>
</dbReference>
<dbReference type="SUPFAM" id="SSF46934">
    <property type="entry name" value="UBA-like"/>
    <property type="match status" value="1"/>
</dbReference>
<dbReference type="AlphaFoldDB" id="A0A1B0BQU8"/>
<dbReference type="GO" id="GO:0043130">
    <property type="term" value="F:ubiquitin binding"/>
    <property type="evidence" value="ECO:0007669"/>
    <property type="project" value="InterPro"/>
</dbReference>
<feature type="compositionally biased region" description="Acidic residues" evidence="1">
    <location>
        <begin position="628"/>
        <end position="640"/>
    </location>
</feature>
<feature type="compositionally biased region" description="Basic and acidic residues" evidence="1">
    <location>
        <begin position="725"/>
        <end position="746"/>
    </location>
</feature>
<dbReference type="VEuPathDB" id="VectorBase:GPPI037726"/>
<evidence type="ECO:0000313" key="4">
    <source>
        <dbReference type="Proteomes" id="UP000092460"/>
    </source>
</evidence>
<evidence type="ECO:0000259" key="2">
    <source>
        <dbReference type="PROSITE" id="PS51140"/>
    </source>
</evidence>
<evidence type="ECO:0000313" key="3">
    <source>
        <dbReference type="EnsemblMetazoa" id="GPPI037726-PA"/>
    </source>
</evidence>
<evidence type="ECO:0000256" key="1">
    <source>
        <dbReference type="SAM" id="MobiDB-lite"/>
    </source>
</evidence>
<dbReference type="Proteomes" id="UP000092460">
    <property type="component" value="Unassembled WGS sequence"/>
</dbReference>
<feature type="region of interest" description="Disordered" evidence="1">
    <location>
        <begin position="652"/>
        <end position="689"/>
    </location>
</feature>
<sequence>MPVKNPLAKSLKNLNLVVIDKYGTKRIVPALDKFFAPRSAFGHFTSLITSGGHVIHGVELEEWLHEAEQFKFDMEFILHQAHHEFWSYMIHQTQGVLTAINSMLQNSLPFYVNILSVNISESVKRLHDDVLNLIIRIILRILTRKESAECWIEDDDLPELIYGNYLISVPMLFDLIIAVGNNSSENTALLRKIFATLLGLEPKYKHDLRVSLQFLKTAFRSIQTQTENEGFEGAGGGASLDAMLDTPFDDVALYALNCSFTLSVLLDVCPDARFICEDEKFPQHISHFYDKTLRQLYENIYNVKPRALSLIWINQARMQFMRAFRAIVWIHIDAILAKPHCSSLPSQKFIATLNECSIDQAFVNDYQRQYPIQLDVDIMNQACTSMDRLKRAGIDIMLKAYQRETNSDTVKSDQKAIANTVKSNQKAIANTVKSNQKAIADTVKSNQKAIADTVKSNQKAIAEKPYTNGQASNVMPERPKIPVCGETTSNGINGYGNGLLQRNIESEVVMVLDCFPDLGAEFVRRVLSRYCSADEAIVALLEGNLSPDLMKLYPSKIYIPPDLQNKLSKESGDKYDNMTNQNCIIKRGKGFPNDPKNFAQLLDDKTDINALRDRYRECSLVPEHESNNENEYDDDYDDTYENTKNENLVLADVVDESADERGNEIDGDESTTQKRTETNQHQRRNKSVSFCDNPEEFRFRRNMEARSKSFQKKESAPMHKNVLNDPKEKGQDKEIWRNYQKKEAQKSPRANHNRKTHAAFKRRIDFNTKS</sequence>
<feature type="region of interest" description="Disordered" evidence="1">
    <location>
        <begin position="705"/>
        <end position="770"/>
    </location>
</feature>